<evidence type="ECO:0000256" key="8">
    <source>
        <dbReference type="RuleBase" id="RU003857"/>
    </source>
</evidence>
<dbReference type="GO" id="GO:0005886">
    <property type="term" value="C:plasma membrane"/>
    <property type="evidence" value="ECO:0007669"/>
    <property type="project" value="TreeGrafter"/>
</dbReference>
<dbReference type="PANTHER" id="PTHR11003:SF342">
    <property type="entry name" value="OUTWARD-RECTIFIER POTASSIUM CHANNEL TOK1"/>
    <property type="match status" value="1"/>
</dbReference>
<feature type="compositionally biased region" description="Polar residues" evidence="9">
    <location>
        <begin position="514"/>
        <end position="526"/>
    </location>
</feature>
<evidence type="ECO:0000259" key="11">
    <source>
        <dbReference type="Pfam" id="PF07885"/>
    </source>
</evidence>
<keyword evidence="2 8" id="KW-0813">Transport</keyword>
<feature type="transmembrane region" description="Helical" evidence="10">
    <location>
        <begin position="277"/>
        <end position="294"/>
    </location>
</feature>
<evidence type="ECO:0000256" key="2">
    <source>
        <dbReference type="ARBA" id="ARBA00022448"/>
    </source>
</evidence>
<proteinExistence type="inferred from homology"/>
<feature type="transmembrane region" description="Helical" evidence="10">
    <location>
        <begin position="172"/>
        <end position="193"/>
    </location>
</feature>
<dbReference type="PANTHER" id="PTHR11003">
    <property type="entry name" value="POTASSIUM CHANNEL, SUBFAMILY K"/>
    <property type="match status" value="1"/>
</dbReference>
<feature type="compositionally biased region" description="Acidic residues" evidence="9">
    <location>
        <begin position="504"/>
        <end position="513"/>
    </location>
</feature>
<dbReference type="GO" id="GO:0030322">
    <property type="term" value="P:stabilization of membrane potential"/>
    <property type="evidence" value="ECO:0007669"/>
    <property type="project" value="TreeGrafter"/>
</dbReference>
<dbReference type="AlphaFoldDB" id="A0A6C1DV30"/>
<dbReference type="InterPro" id="IPR013099">
    <property type="entry name" value="K_chnl_dom"/>
</dbReference>
<feature type="transmembrane region" description="Helical" evidence="10">
    <location>
        <begin position="138"/>
        <end position="160"/>
    </location>
</feature>
<evidence type="ECO:0000256" key="1">
    <source>
        <dbReference type="ARBA" id="ARBA00004141"/>
    </source>
</evidence>
<gene>
    <name evidence="12" type="primary">TOK1_1</name>
    <name evidence="12" type="ORF">GRS66_002697</name>
</gene>
<dbReference type="OrthoDB" id="297496at2759"/>
<feature type="transmembrane region" description="Helical" evidence="10">
    <location>
        <begin position="72"/>
        <end position="102"/>
    </location>
</feature>
<evidence type="ECO:0000313" key="13">
    <source>
        <dbReference type="Proteomes" id="UP000501346"/>
    </source>
</evidence>
<comment type="similarity">
    <text evidence="8">Belongs to the two pore domain potassium channel (TC 1.A.1.8) family.</text>
</comment>
<evidence type="ECO:0000256" key="3">
    <source>
        <dbReference type="ARBA" id="ARBA00022692"/>
    </source>
</evidence>
<feature type="transmembrane region" description="Helical" evidence="10">
    <location>
        <begin position="436"/>
        <end position="461"/>
    </location>
</feature>
<dbReference type="SUPFAM" id="SSF81324">
    <property type="entry name" value="Voltage-gated potassium channels"/>
    <property type="match status" value="2"/>
</dbReference>
<accession>A0A6C1DV30</accession>
<dbReference type="GO" id="GO:0015271">
    <property type="term" value="F:outward rectifier potassium channel activity"/>
    <property type="evidence" value="ECO:0007669"/>
    <property type="project" value="TreeGrafter"/>
</dbReference>
<keyword evidence="6 10" id="KW-0472">Membrane</keyword>
<keyword evidence="7 8" id="KW-0407">Ion channel</keyword>
<feature type="transmembrane region" description="Helical" evidence="10">
    <location>
        <begin position="248"/>
        <end position="270"/>
    </location>
</feature>
<evidence type="ECO:0000256" key="5">
    <source>
        <dbReference type="ARBA" id="ARBA00023065"/>
    </source>
</evidence>
<keyword evidence="5 8" id="KW-0406">Ion transport</keyword>
<evidence type="ECO:0000256" key="9">
    <source>
        <dbReference type="SAM" id="MobiDB-lite"/>
    </source>
</evidence>
<sequence>MTRFMNSFAKQTLGYGNMATVEQESSAQAVDSHSNNTPKQAKGVLAEELKDALRFRDERVSIINAEPSSTLFVFWFVVSCYFPVITACLGPVANTISIACVVEKWRSLKNNSVVTNPRSNDTDVLMNQVKTVFDPPGIFAVNIISLVLGFTSNIILMLHFSKKLTYLKSQLINITGWTIAGGMLLVDVIVCSLNDMPSIYSKTIGFWFACISSGLYLVCTIILTIHFIGYKLGKYPPTFNLLPNERSIMAYTVLLSLWLIWGAGMFSGLLHITYGNALYFCTVSLLTVGLGDILPKSVGAKIMVLIFSLSGVVLMGLIVFMTRSIIQKSSGPIFFFHRVEKGRSKSWKHYMDSSKNLSEREAFDLMKCIRQTASRKQHWFSLSVTIAIFMAFWLLGALVFKFAENWSYFNCIYFCFLCLLTIGYGDYAPRTGAGRAFFVIWALGAVPLMGAILSTVGDLLFDISTSLDIKIGESFNNKVKSIVFNGRQRALSFMVNTGEIFEESDTADGDLEENTTSSQSSQISEFNDNNSEENDSGVTSPPASLQESFSSLSKASSPEGILPLEYVSSAEYALQDSGTCNLRNLQELLKAVKKLHRICLADKDYTLSFSDWSYIHKLHLRNITDIEEYTRGPEFWISPDTPLKFPLNEPHFAFMMLFKNIEELVGNLVEDEELYKVISKRKFLGEHRKTL</sequence>
<evidence type="ECO:0000256" key="10">
    <source>
        <dbReference type="SAM" id="Phobius"/>
    </source>
</evidence>
<reference evidence="12 13" key="1">
    <citation type="journal article" date="2019" name="BMC Genomics">
        <title>Chromosome level assembly and comparative genome analysis confirm lager-brewing yeasts originated from a single hybridization.</title>
        <authorList>
            <person name="Salazar A.N."/>
            <person name="Gorter de Vries A.R."/>
            <person name="van den Broek M."/>
            <person name="Brouwers N."/>
            <person name="de la Torre Cortes P."/>
            <person name="Kuijpers N.G.A."/>
            <person name="Daran J.G."/>
            <person name="Abeel T."/>
        </authorList>
    </citation>
    <scope>NUCLEOTIDE SEQUENCE [LARGE SCALE GENOMIC DNA]</scope>
    <source>
        <strain evidence="12 13">CBS 1483</strain>
    </source>
</reference>
<dbReference type="GO" id="GO:0022841">
    <property type="term" value="F:potassium ion leak channel activity"/>
    <property type="evidence" value="ECO:0007669"/>
    <property type="project" value="TreeGrafter"/>
</dbReference>
<keyword evidence="4 10" id="KW-1133">Transmembrane helix</keyword>
<feature type="compositionally biased region" description="Polar residues" evidence="9">
    <location>
        <begin position="537"/>
        <end position="550"/>
    </location>
</feature>
<dbReference type="EMBL" id="CP048991">
    <property type="protein sequence ID" value="QID80377.1"/>
    <property type="molecule type" value="Genomic_DNA"/>
</dbReference>
<evidence type="ECO:0000256" key="4">
    <source>
        <dbReference type="ARBA" id="ARBA00022989"/>
    </source>
</evidence>
<dbReference type="InterPro" id="IPR003280">
    <property type="entry name" value="2pore_dom_K_chnl"/>
</dbReference>
<evidence type="ECO:0000256" key="7">
    <source>
        <dbReference type="ARBA" id="ARBA00023303"/>
    </source>
</evidence>
<evidence type="ECO:0000256" key="6">
    <source>
        <dbReference type="ARBA" id="ARBA00023136"/>
    </source>
</evidence>
<keyword evidence="13" id="KW-1185">Reference proteome</keyword>
<feature type="transmembrane region" description="Helical" evidence="10">
    <location>
        <begin position="205"/>
        <end position="228"/>
    </location>
</feature>
<protein>
    <submittedName>
        <fullName evidence="12">Potassium channel</fullName>
    </submittedName>
</protein>
<dbReference type="Pfam" id="PF07885">
    <property type="entry name" value="Ion_trans_2"/>
    <property type="match status" value="2"/>
</dbReference>
<feature type="transmembrane region" description="Helical" evidence="10">
    <location>
        <begin position="406"/>
        <end position="424"/>
    </location>
</feature>
<feature type="domain" description="Potassium channel" evidence="11">
    <location>
        <begin position="390"/>
        <end position="461"/>
    </location>
</feature>
<feature type="region of interest" description="Disordered" evidence="9">
    <location>
        <begin position="504"/>
        <end position="550"/>
    </location>
</feature>
<dbReference type="Proteomes" id="UP000501346">
    <property type="component" value="Chromosome ScX-SeX"/>
</dbReference>
<name>A0A6C1DV30_SACPS</name>
<keyword evidence="3 8" id="KW-0812">Transmembrane</keyword>
<feature type="domain" description="Potassium channel" evidence="11">
    <location>
        <begin position="254"/>
        <end position="327"/>
    </location>
</feature>
<organism evidence="12 13">
    <name type="scientific">Saccharomyces pastorianus</name>
    <name type="common">Lager yeast</name>
    <name type="synonym">Saccharomyces cerevisiae x Saccharomyces eubayanus</name>
    <dbReference type="NCBI Taxonomy" id="27292"/>
    <lineage>
        <taxon>Eukaryota</taxon>
        <taxon>Fungi</taxon>
        <taxon>Dikarya</taxon>
        <taxon>Ascomycota</taxon>
        <taxon>Saccharomycotina</taxon>
        <taxon>Saccharomycetes</taxon>
        <taxon>Saccharomycetales</taxon>
        <taxon>Saccharomycetaceae</taxon>
        <taxon>Saccharomyces</taxon>
    </lineage>
</organism>
<comment type="subcellular location">
    <subcellularLocation>
        <location evidence="1">Membrane</location>
        <topology evidence="1">Multi-pass membrane protein</topology>
    </subcellularLocation>
</comment>
<dbReference type="Gene3D" id="1.10.287.70">
    <property type="match status" value="2"/>
</dbReference>
<dbReference type="PRINTS" id="PR01333">
    <property type="entry name" value="2POREKCHANEL"/>
</dbReference>
<evidence type="ECO:0000313" key="12">
    <source>
        <dbReference type="EMBL" id="QID80377.1"/>
    </source>
</evidence>
<feature type="transmembrane region" description="Helical" evidence="10">
    <location>
        <begin position="300"/>
        <end position="320"/>
    </location>
</feature>
<feature type="transmembrane region" description="Helical" evidence="10">
    <location>
        <begin position="379"/>
        <end position="400"/>
    </location>
</feature>